<dbReference type="InterPro" id="IPR036056">
    <property type="entry name" value="Fibrinogen-like_C"/>
</dbReference>
<dbReference type="AlphaFoldDB" id="A0A4W5LZ33"/>
<evidence type="ECO:0000256" key="1">
    <source>
        <dbReference type="ARBA" id="ARBA00023157"/>
    </source>
</evidence>
<accession>A0A4W5LZ33</accession>
<dbReference type="FunFam" id="3.90.215.10:FF:000015">
    <property type="entry name" value="Intelectin 2"/>
    <property type="match status" value="1"/>
</dbReference>
<evidence type="ECO:0000313" key="4">
    <source>
        <dbReference type="Proteomes" id="UP000314982"/>
    </source>
</evidence>
<protein>
    <recommendedName>
        <fullName evidence="5">Fibrinogen C-terminal domain-containing protein</fullName>
    </recommendedName>
</protein>
<keyword evidence="2" id="KW-0732">Signal</keyword>
<evidence type="ECO:0000313" key="3">
    <source>
        <dbReference type="Ensembl" id="ENSHHUP00000030869.1"/>
    </source>
</evidence>
<dbReference type="Proteomes" id="UP000314982">
    <property type="component" value="Unassembled WGS sequence"/>
</dbReference>
<proteinExistence type="predicted"/>
<dbReference type="PANTHER" id="PTHR16146:SF46">
    <property type="entry name" value="INTELECTIN-1A-RELATED"/>
    <property type="match status" value="1"/>
</dbReference>
<dbReference type="GO" id="GO:0005615">
    <property type="term" value="C:extracellular space"/>
    <property type="evidence" value="ECO:0007669"/>
    <property type="project" value="TreeGrafter"/>
</dbReference>
<dbReference type="GO" id="GO:0070492">
    <property type="term" value="F:oligosaccharide binding"/>
    <property type="evidence" value="ECO:0007669"/>
    <property type="project" value="TreeGrafter"/>
</dbReference>
<dbReference type="Ensembl" id="ENSHHUT00000032149.1">
    <property type="protein sequence ID" value="ENSHHUP00000030869.1"/>
    <property type="gene ID" value="ENSHHUG00000019543.1"/>
</dbReference>
<feature type="signal peptide" evidence="2">
    <location>
        <begin position="1"/>
        <end position="22"/>
    </location>
</feature>
<evidence type="ECO:0008006" key="5">
    <source>
        <dbReference type="Google" id="ProtNLM"/>
    </source>
</evidence>
<dbReference type="PANTHER" id="PTHR16146">
    <property type="entry name" value="INTELECTIN"/>
    <property type="match status" value="1"/>
</dbReference>
<organism evidence="3 4">
    <name type="scientific">Hucho hucho</name>
    <name type="common">huchen</name>
    <dbReference type="NCBI Taxonomy" id="62062"/>
    <lineage>
        <taxon>Eukaryota</taxon>
        <taxon>Metazoa</taxon>
        <taxon>Chordata</taxon>
        <taxon>Craniata</taxon>
        <taxon>Vertebrata</taxon>
        <taxon>Euteleostomi</taxon>
        <taxon>Actinopterygii</taxon>
        <taxon>Neopterygii</taxon>
        <taxon>Teleostei</taxon>
        <taxon>Protacanthopterygii</taxon>
        <taxon>Salmoniformes</taxon>
        <taxon>Salmonidae</taxon>
        <taxon>Salmoninae</taxon>
        <taxon>Hucho</taxon>
    </lineage>
</organism>
<keyword evidence="4" id="KW-1185">Reference proteome</keyword>
<dbReference type="SUPFAM" id="SSF56496">
    <property type="entry name" value="Fibrinogen C-terminal domain-like"/>
    <property type="match status" value="1"/>
</dbReference>
<reference evidence="3" key="3">
    <citation type="submission" date="2025-09" db="UniProtKB">
        <authorList>
            <consortium name="Ensembl"/>
        </authorList>
    </citation>
    <scope>IDENTIFICATION</scope>
</reference>
<reference evidence="4" key="1">
    <citation type="submission" date="2018-06" db="EMBL/GenBank/DDBJ databases">
        <title>Genome assembly of Danube salmon.</title>
        <authorList>
            <person name="Macqueen D.J."/>
            <person name="Gundappa M.K."/>
        </authorList>
    </citation>
    <scope>NUCLEOTIDE SEQUENCE [LARGE SCALE GENOMIC DNA]</scope>
</reference>
<dbReference type="GeneTree" id="ENSGT00940000154757"/>
<reference evidence="3" key="2">
    <citation type="submission" date="2025-08" db="UniProtKB">
        <authorList>
            <consortium name="Ensembl"/>
        </authorList>
    </citation>
    <scope>IDENTIFICATION</scope>
</reference>
<evidence type="ECO:0000256" key="2">
    <source>
        <dbReference type="SAM" id="SignalP"/>
    </source>
</evidence>
<name>A0A4W5LZ33_9TELE</name>
<keyword evidence="1" id="KW-1015">Disulfide bond</keyword>
<sequence>DNQLGLSLFCCFTTLVINTILGFETEPVARSCKEIRDRYDQHEDDGLYYLTTASGVMYQTFSDMTTAGSWTLVASVHENNIYGKCEVGNRWSSQQGSNPRNVLNGLSYPGSLTTPMEHGNLASILLYQTETLPHPPKGKPTLQVLPSEIQCGVLQQRTSHSYLQPRRHTHETYGPKPINLFKPGVITFRAINNERAAMAICSGVKPTGCNSEHYGIGGGGHLPGAAPILGCPLTGMSMDMAQAGVHLRRSLKLPCLFYH</sequence>
<feature type="chain" id="PRO_5021226896" description="Fibrinogen C-terminal domain-containing protein" evidence="2">
    <location>
        <begin position="23"/>
        <end position="259"/>
    </location>
</feature>